<accession>A0ABR2DZM1</accession>
<gene>
    <name evidence="1" type="ORF">V6N12_038960</name>
</gene>
<reference evidence="1 2" key="1">
    <citation type="journal article" date="2024" name="G3 (Bethesda)">
        <title>Genome assembly of Hibiscus sabdariffa L. provides insights into metabolisms of medicinal natural products.</title>
        <authorList>
            <person name="Kim T."/>
        </authorList>
    </citation>
    <scope>NUCLEOTIDE SEQUENCE [LARGE SCALE GENOMIC DNA]</scope>
    <source>
        <strain evidence="1">TK-2024</strain>
        <tissue evidence="1">Old leaves</tissue>
    </source>
</reference>
<dbReference type="Proteomes" id="UP001472677">
    <property type="component" value="Unassembled WGS sequence"/>
</dbReference>
<proteinExistence type="predicted"/>
<sequence length="87" mass="10102">MWREELTSKPMNLFEEEAFNILEITLDNVSGDFVDQKYSHKVTGYADNEPYWLLQPCSETIVASYVKNGCLHLICFAEEPTALLVRW</sequence>
<keyword evidence="2" id="KW-1185">Reference proteome</keyword>
<comment type="caution">
    <text evidence="1">The sequence shown here is derived from an EMBL/GenBank/DDBJ whole genome shotgun (WGS) entry which is preliminary data.</text>
</comment>
<evidence type="ECO:0000313" key="2">
    <source>
        <dbReference type="Proteomes" id="UP001472677"/>
    </source>
</evidence>
<name>A0ABR2DZM1_9ROSI</name>
<organism evidence="1 2">
    <name type="scientific">Hibiscus sabdariffa</name>
    <name type="common">roselle</name>
    <dbReference type="NCBI Taxonomy" id="183260"/>
    <lineage>
        <taxon>Eukaryota</taxon>
        <taxon>Viridiplantae</taxon>
        <taxon>Streptophyta</taxon>
        <taxon>Embryophyta</taxon>
        <taxon>Tracheophyta</taxon>
        <taxon>Spermatophyta</taxon>
        <taxon>Magnoliopsida</taxon>
        <taxon>eudicotyledons</taxon>
        <taxon>Gunneridae</taxon>
        <taxon>Pentapetalae</taxon>
        <taxon>rosids</taxon>
        <taxon>malvids</taxon>
        <taxon>Malvales</taxon>
        <taxon>Malvaceae</taxon>
        <taxon>Malvoideae</taxon>
        <taxon>Hibiscus</taxon>
    </lineage>
</organism>
<protein>
    <submittedName>
        <fullName evidence="1">Uncharacterized protein</fullName>
    </submittedName>
</protein>
<evidence type="ECO:0000313" key="1">
    <source>
        <dbReference type="EMBL" id="KAK8550241.1"/>
    </source>
</evidence>
<dbReference type="EMBL" id="JBBPBM010000020">
    <property type="protein sequence ID" value="KAK8550241.1"/>
    <property type="molecule type" value="Genomic_DNA"/>
</dbReference>